<evidence type="ECO:0000313" key="3">
    <source>
        <dbReference type="Proteomes" id="UP000516057"/>
    </source>
</evidence>
<keyword evidence="3" id="KW-1185">Reference proteome</keyword>
<gene>
    <name evidence="2" type="ORF">H9L24_15465</name>
</gene>
<dbReference type="AlphaFoldDB" id="A0A7H0HCZ9"/>
<name>A0A7H0HCZ9_9BURK</name>
<keyword evidence="1" id="KW-0472">Membrane</keyword>
<feature type="transmembrane region" description="Helical" evidence="1">
    <location>
        <begin position="123"/>
        <end position="142"/>
    </location>
</feature>
<keyword evidence="1" id="KW-0812">Transmembrane</keyword>
<evidence type="ECO:0000313" key="2">
    <source>
        <dbReference type="EMBL" id="QNP58415.1"/>
    </source>
</evidence>
<reference evidence="2 3" key="1">
    <citation type="submission" date="2020-08" db="EMBL/GenBank/DDBJ databases">
        <title>Genome sequence of Acidovorax monticola KACC 19171T.</title>
        <authorList>
            <person name="Hyun D.-W."/>
            <person name="Bae J.-W."/>
        </authorList>
    </citation>
    <scope>NUCLEOTIDE SEQUENCE [LARGE SCALE GENOMIC DNA]</scope>
    <source>
        <strain evidence="2 3">KACC 19171</strain>
    </source>
</reference>
<keyword evidence="1" id="KW-1133">Transmembrane helix</keyword>
<dbReference type="InterPro" id="IPR018687">
    <property type="entry name" value="DUF2177_membr"/>
</dbReference>
<feature type="transmembrane region" description="Helical" evidence="1">
    <location>
        <begin position="87"/>
        <end position="103"/>
    </location>
</feature>
<organism evidence="2 3">
    <name type="scientific">Paenacidovorax monticola</name>
    <dbReference type="NCBI Taxonomy" id="1926868"/>
    <lineage>
        <taxon>Bacteria</taxon>
        <taxon>Pseudomonadati</taxon>
        <taxon>Pseudomonadota</taxon>
        <taxon>Betaproteobacteria</taxon>
        <taxon>Burkholderiales</taxon>
        <taxon>Comamonadaceae</taxon>
        <taxon>Paenacidovorax</taxon>
    </lineage>
</organism>
<proteinExistence type="predicted"/>
<dbReference type="EMBL" id="CP060790">
    <property type="protein sequence ID" value="QNP58415.1"/>
    <property type="molecule type" value="Genomic_DNA"/>
</dbReference>
<accession>A0A7H0HCZ9</accession>
<dbReference type="Pfam" id="PF09945">
    <property type="entry name" value="DUF2177"/>
    <property type="match status" value="1"/>
</dbReference>
<feature type="transmembrane region" description="Helical" evidence="1">
    <location>
        <begin position="57"/>
        <end position="80"/>
    </location>
</feature>
<dbReference type="Proteomes" id="UP000516057">
    <property type="component" value="Chromosome"/>
</dbReference>
<protein>
    <submittedName>
        <fullName evidence="2">DUF2177 family protein</fullName>
    </submittedName>
</protein>
<feature type="transmembrane region" description="Helical" evidence="1">
    <location>
        <begin position="15"/>
        <end position="37"/>
    </location>
</feature>
<sequence>MSLRTTPVPPSRTRIWAWAYPSVAIVFLTLDAFWLTWAADRLYRPALGHLLAPGFELVPTVLFYLLYVAGMVHFAIAPAVVAGRVAVAARSGAFLGLLAYATYDLTNQATLSGWPWAVTLADLCWGTVATGVSSAVSAWWVLRRSARHAAR</sequence>
<dbReference type="RefSeq" id="WP_187735403.1">
    <property type="nucleotide sequence ID" value="NZ_CP060790.1"/>
</dbReference>
<evidence type="ECO:0000256" key="1">
    <source>
        <dbReference type="SAM" id="Phobius"/>
    </source>
</evidence>
<dbReference type="KEGG" id="amon:H9L24_15465"/>